<dbReference type="InterPro" id="IPR017853">
    <property type="entry name" value="GH"/>
</dbReference>
<gene>
    <name evidence="5" type="ORF">RB614_04060</name>
</gene>
<sequence>MFRSLLRPRLRRTLAAAAATAVGAALLTGTPAAAEDDRPWLDTSLSPEIRAYLLVNQMTLEEKSGVLYGYGTRVVGDQTWQVYVKGIERLGVPDMVQGDSPVGIYQGTNAATQMPASVALGATFSRTDAYTYGDVLGAEFRATGYGVLHGPNVDVQRDPRHGRAFETYGEDPYLTGALATEYVKGAQSNDIIADAKHYAVNTQETNRQTVDVNIDKRTLHELYLAPFQNVVQDGDIGMIMCAYNKINTVYACDNEYLMQDVLRDRWGFDGIVRTDAGAAHQMESLLIGLDQEFRSVSQFGQKLIDAVRAGTIAESAVDDTVRRIFRTMIEYGIFDNPPQRTGADLPTSAQKAQQLAESSAVLLRNERKTLPFDAATTDRIAVIGTNVDDTLTGGGPSNPAPQGKDTILQAVKDRVPGATVDYQPGVDPVYSIAMLSGYPQIPSGALAAADGARGATATYTRADGSQIATRTDACLCSAPASSFLGTILGQQAMPSGTAGAVWTSRLTADKAGTYGFDVAAAGTAKLYLDGKLVIDATNTTAAPKAASLHLRKGAHDIKVEFTPSSASAQLKVGWKAPAGAQDANIAAAVEAARKADVAVVSVRDVESEGSDRPSLTLPNDQDRLIAAVTAANPRTVVVVNTGAAITMPWNGDVGAILQAWYGGTRGGAAIARLLFGDVNPSGRLPVSFPKKESHLPTYTVEQFPGVNLVATYSEGLSTGYRYYNAPKTPDALYPFGYGLSYTKFNYANLKIDRTAFQAGTAGADGTLRGQYGLTATFKVKNTGKVAGSVVPQIYVEYPKAAGEPAPLLKGFEKVELAPGESKTVTIPLDQRAFSVYDGQADTWTVPTGNYKLHVGDSSTDYRLSTTVKVTR</sequence>
<dbReference type="SMART" id="SM00758">
    <property type="entry name" value="PA14"/>
    <property type="match status" value="1"/>
</dbReference>
<keyword evidence="3" id="KW-0732">Signal</keyword>
<dbReference type="PANTHER" id="PTHR42715:SF10">
    <property type="entry name" value="BETA-GLUCOSIDASE"/>
    <property type="match status" value="1"/>
</dbReference>
<dbReference type="RefSeq" id="WP_308710966.1">
    <property type="nucleotide sequence ID" value="NZ_JAVHUY010000003.1"/>
</dbReference>
<dbReference type="PANTHER" id="PTHR42715">
    <property type="entry name" value="BETA-GLUCOSIDASE"/>
    <property type="match status" value="1"/>
</dbReference>
<dbReference type="Pfam" id="PF00933">
    <property type="entry name" value="Glyco_hydro_3"/>
    <property type="match status" value="1"/>
</dbReference>
<feature type="signal peptide" evidence="3">
    <location>
        <begin position="1"/>
        <end position="34"/>
    </location>
</feature>
<dbReference type="SUPFAM" id="SSF51445">
    <property type="entry name" value="(Trans)glycosidases"/>
    <property type="match status" value="1"/>
</dbReference>
<comment type="similarity">
    <text evidence="1">Belongs to the glycosyl hydrolase 3 family.</text>
</comment>
<keyword evidence="2 5" id="KW-0378">Hydrolase</keyword>
<dbReference type="Pfam" id="PF14310">
    <property type="entry name" value="Fn3-like"/>
    <property type="match status" value="1"/>
</dbReference>
<evidence type="ECO:0000256" key="2">
    <source>
        <dbReference type="ARBA" id="ARBA00022801"/>
    </source>
</evidence>
<feature type="domain" description="PA14" evidence="4">
    <location>
        <begin position="450"/>
        <end position="588"/>
    </location>
</feature>
<dbReference type="Proteomes" id="UP001230908">
    <property type="component" value="Unassembled WGS sequence"/>
</dbReference>
<keyword evidence="6" id="KW-1185">Reference proteome</keyword>
<protein>
    <submittedName>
        <fullName evidence="5">Glycoside hydrolase family 3 C-terminal domain-containing protein</fullName>
    </submittedName>
</protein>
<reference evidence="5 6" key="1">
    <citation type="submission" date="2023-08" db="EMBL/GenBank/DDBJ databases">
        <title>Phytohabitans sansha sp. nov., isolated from marine sediment.</title>
        <authorList>
            <person name="Zhao Y."/>
            <person name="Yi K."/>
        </authorList>
    </citation>
    <scope>NUCLEOTIDE SEQUENCE [LARGE SCALE GENOMIC DNA]</scope>
    <source>
        <strain evidence="5 6">ZYX-F-186</strain>
    </source>
</reference>
<evidence type="ECO:0000259" key="4">
    <source>
        <dbReference type="PROSITE" id="PS51820"/>
    </source>
</evidence>
<evidence type="ECO:0000256" key="3">
    <source>
        <dbReference type="SAM" id="SignalP"/>
    </source>
</evidence>
<organism evidence="5 6">
    <name type="scientific">Phytohabitans maris</name>
    <dbReference type="NCBI Taxonomy" id="3071409"/>
    <lineage>
        <taxon>Bacteria</taxon>
        <taxon>Bacillati</taxon>
        <taxon>Actinomycetota</taxon>
        <taxon>Actinomycetes</taxon>
        <taxon>Micromonosporales</taxon>
        <taxon>Micromonosporaceae</taxon>
    </lineage>
</organism>
<dbReference type="InterPro" id="IPR011658">
    <property type="entry name" value="PA14_dom"/>
</dbReference>
<evidence type="ECO:0000313" key="6">
    <source>
        <dbReference type="Proteomes" id="UP001230908"/>
    </source>
</evidence>
<evidence type="ECO:0000256" key="1">
    <source>
        <dbReference type="ARBA" id="ARBA00005336"/>
    </source>
</evidence>
<dbReference type="PRINTS" id="PR00133">
    <property type="entry name" value="GLHYDRLASE3"/>
</dbReference>
<dbReference type="Pfam" id="PF07691">
    <property type="entry name" value="PA14"/>
    <property type="match status" value="1"/>
</dbReference>
<proteinExistence type="inferred from homology"/>
<dbReference type="InterPro" id="IPR050288">
    <property type="entry name" value="Cellulose_deg_GH3"/>
</dbReference>
<dbReference type="InterPro" id="IPR001764">
    <property type="entry name" value="Glyco_hydro_3_N"/>
</dbReference>
<dbReference type="InterPro" id="IPR036962">
    <property type="entry name" value="Glyco_hydro_3_N_sf"/>
</dbReference>
<name>A0ABU0Z9G4_9ACTN</name>
<dbReference type="GO" id="GO:0016787">
    <property type="term" value="F:hydrolase activity"/>
    <property type="evidence" value="ECO:0007669"/>
    <property type="project" value="UniProtKB-KW"/>
</dbReference>
<dbReference type="InterPro" id="IPR013783">
    <property type="entry name" value="Ig-like_fold"/>
</dbReference>
<dbReference type="Gene3D" id="3.40.50.1700">
    <property type="entry name" value="Glycoside hydrolase family 3 C-terminal domain"/>
    <property type="match status" value="1"/>
</dbReference>
<dbReference type="SUPFAM" id="SSF52279">
    <property type="entry name" value="Beta-D-glucan exohydrolase, C-terminal domain"/>
    <property type="match status" value="1"/>
</dbReference>
<evidence type="ECO:0000313" key="5">
    <source>
        <dbReference type="EMBL" id="MDQ7903690.1"/>
    </source>
</evidence>
<feature type="chain" id="PRO_5047100357" evidence="3">
    <location>
        <begin position="35"/>
        <end position="871"/>
    </location>
</feature>
<dbReference type="EMBL" id="JAVHUY010000003">
    <property type="protein sequence ID" value="MDQ7903690.1"/>
    <property type="molecule type" value="Genomic_DNA"/>
</dbReference>
<dbReference type="SMART" id="SM01217">
    <property type="entry name" value="Fn3_like"/>
    <property type="match status" value="1"/>
</dbReference>
<dbReference type="InterPro" id="IPR037524">
    <property type="entry name" value="PA14/GLEYA"/>
</dbReference>
<dbReference type="Pfam" id="PF01915">
    <property type="entry name" value="Glyco_hydro_3_C"/>
    <property type="match status" value="1"/>
</dbReference>
<comment type="caution">
    <text evidence="5">The sequence shown here is derived from an EMBL/GenBank/DDBJ whole genome shotgun (WGS) entry which is preliminary data.</text>
</comment>
<dbReference type="InterPro" id="IPR026891">
    <property type="entry name" value="Fn3-like"/>
</dbReference>
<dbReference type="PROSITE" id="PS51820">
    <property type="entry name" value="PA14"/>
    <property type="match status" value="1"/>
</dbReference>
<dbReference type="Gene3D" id="3.20.20.300">
    <property type="entry name" value="Glycoside hydrolase, family 3, N-terminal domain"/>
    <property type="match status" value="1"/>
</dbReference>
<accession>A0ABU0Z9G4</accession>
<dbReference type="Gene3D" id="2.60.120.380">
    <property type="match status" value="1"/>
</dbReference>
<dbReference type="InterPro" id="IPR036881">
    <property type="entry name" value="Glyco_hydro_3_C_sf"/>
</dbReference>
<dbReference type="InterPro" id="IPR002772">
    <property type="entry name" value="Glyco_hydro_3_C"/>
</dbReference>
<dbReference type="Gene3D" id="2.60.40.10">
    <property type="entry name" value="Immunoglobulins"/>
    <property type="match status" value="1"/>
</dbReference>